<proteinExistence type="inferred from homology"/>
<gene>
    <name evidence="10" type="primary">ycf4</name>
    <name evidence="10" type="ORF">M951_p71</name>
</gene>
<evidence type="ECO:0000256" key="9">
    <source>
        <dbReference type="SAM" id="Phobius"/>
    </source>
</evidence>
<evidence type="ECO:0000256" key="4">
    <source>
        <dbReference type="ARBA" id="ARBA00015395"/>
    </source>
</evidence>
<feature type="transmembrane region" description="Helical" evidence="9">
    <location>
        <begin position="20"/>
        <end position="38"/>
    </location>
</feature>
<evidence type="ECO:0000256" key="3">
    <source>
        <dbReference type="ARBA" id="ARBA00008198"/>
    </source>
</evidence>
<organism evidence="10 11">
    <name type="scientific">Lotharella oceanica</name>
    <dbReference type="NCBI Taxonomy" id="641309"/>
    <lineage>
        <taxon>Eukaryota</taxon>
        <taxon>Sar</taxon>
        <taxon>Rhizaria</taxon>
        <taxon>Cercozoa</taxon>
        <taxon>Chlorarachniophyceae</taxon>
        <taxon>Lotharella</taxon>
    </lineage>
</organism>
<feature type="transmembrane region" description="Helical" evidence="9">
    <location>
        <begin position="73"/>
        <end position="95"/>
    </location>
</feature>
<keyword evidence="8 9" id="KW-0472">Membrane</keyword>
<evidence type="ECO:0000256" key="5">
    <source>
        <dbReference type="ARBA" id="ARBA00022531"/>
    </source>
</evidence>
<protein>
    <recommendedName>
        <fullName evidence="4">Photosystem I assembly protein Ycf4</fullName>
    </recommendedName>
</protein>
<keyword evidence="5" id="KW-0602">Photosynthesis</keyword>
<accession>A0A059SLX1</accession>
<comment type="function">
    <text evidence="1">Seems to be required for the assembly of the photosystem I complex.</text>
</comment>
<dbReference type="EMBL" id="KF438023">
    <property type="protein sequence ID" value="AGY61436.1"/>
    <property type="molecule type" value="Genomic_DNA"/>
</dbReference>
<name>A0A059SLX1_9EUKA</name>
<dbReference type="GO" id="GO:0015979">
    <property type="term" value="P:photosynthesis"/>
    <property type="evidence" value="ECO:0007669"/>
    <property type="project" value="UniProtKB-KW"/>
</dbReference>
<dbReference type="AlphaFoldDB" id="A0A059SLX1"/>
<evidence type="ECO:0000313" key="11">
    <source>
        <dbReference type="Proteomes" id="UP000243670"/>
    </source>
</evidence>
<evidence type="ECO:0000256" key="8">
    <source>
        <dbReference type="ARBA" id="ARBA00023136"/>
    </source>
</evidence>
<keyword evidence="7 9" id="KW-1133">Transmembrane helix</keyword>
<comment type="similarity">
    <text evidence="3">Belongs to the Ycf4 family.</text>
</comment>
<geneLocation type="plastid" evidence="10"/>
<reference evidence="10 11" key="1">
    <citation type="journal article" date="2014" name="BMC Genomics">
        <title>Nucleomorph and plastid genome sequences of the chlorarachniophyte Lotharella oceanica: convergent reductive evolution and frequent recombination in nucleomorph-bearing algae.</title>
        <authorList>
            <person name="Tanifuji G."/>
            <person name="Onodera N.T."/>
            <person name="Brown M.W."/>
            <person name="Curtis B.A."/>
            <person name="Roger A.J."/>
            <person name="Ka-Shu Wong G."/>
            <person name="Melkonian M."/>
            <person name="Archibald J.M."/>
        </authorList>
    </citation>
    <scope>NUCLEOTIDE SEQUENCE [LARGE SCALE GENOMIC DNA]</scope>
    <source>
        <strain evidence="10 11">CCMP622</strain>
    </source>
</reference>
<dbReference type="Pfam" id="PF02392">
    <property type="entry name" value="Ycf4"/>
    <property type="match status" value="1"/>
</dbReference>
<keyword evidence="10" id="KW-0934">Plastid</keyword>
<dbReference type="Proteomes" id="UP000243670">
    <property type="component" value="Plastid Pltd"/>
</dbReference>
<evidence type="ECO:0000256" key="1">
    <source>
        <dbReference type="ARBA" id="ARBA00002862"/>
    </source>
</evidence>
<keyword evidence="6 9" id="KW-0812">Transmembrane</keyword>
<comment type="subcellular location">
    <subcellularLocation>
        <location evidence="2">Membrane</location>
        <topology evidence="2">Multi-pass membrane protein</topology>
    </subcellularLocation>
</comment>
<evidence type="ECO:0000313" key="10">
    <source>
        <dbReference type="EMBL" id="AGY61436.1"/>
    </source>
</evidence>
<sequence length="185" mass="21532">MKDVLIYKYEIKGSRTLSNLIFFILLLFGSLYFFSISYNSYFYSQDVYSKADLVQTDLDSLISFFPQGLVMGFYSFFGLFLSYDLLLGFIFNIGYGYNEFNRKEKIVRIFRWGYPGENRRVEACFSFDDLKSIKILLGSKNILYLSLKGDSDIPLTREGFFESLDLLEEQATDIAQFIGIPLVYI</sequence>
<evidence type="ECO:0000256" key="2">
    <source>
        <dbReference type="ARBA" id="ARBA00004141"/>
    </source>
</evidence>
<dbReference type="InterPro" id="IPR003359">
    <property type="entry name" value="PSI_Ycf4_assembly"/>
</dbReference>
<evidence type="ECO:0000256" key="7">
    <source>
        <dbReference type="ARBA" id="ARBA00022989"/>
    </source>
</evidence>
<evidence type="ECO:0000256" key="6">
    <source>
        <dbReference type="ARBA" id="ARBA00022692"/>
    </source>
</evidence>
<dbReference type="GO" id="GO:0009522">
    <property type="term" value="C:photosystem I"/>
    <property type="evidence" value="ECO:0007669"/>
    <property type="project" value="InterPro"/>
</dbReference>